<evidence type="ECO:0000313" key="6">
    <source>
        <dbReference type="Proteomes" id="UP000229600"/>
    </source>
</evidence>
<dbReference type="Pfam" id="PF00293">
    <property type="entry name" value="NUDIX"/>
    <property type="match status" value="1"/>
</dbReference>
<dbReference type="PROSITE" id="PS00893">
    <property type="entry name" value="NUDIX_BOX"/>
    <property type="match status" value="1"/>
</dbReference>
<dbReference type="AlphaFoldDB" id="A0A2H0N5H2"/>
<proteinExistence type="predicted"/>
<dbReference type="SUPFAM" id="SSF52374">
    <property type="entry name" value="Nucleotidylyl transferase"/>
    <property type="match status" value="1"/>
</dbReference>
<keyword evidence="3" id="KW-0378">Hydrolase</keyword>
<dbReference type="NCBIfam" id="TIGR00125">
    <property type="entry name" value="cyt_tran_rel"/>
    <property type="match status" value="1"/>
</dbReference>
<evidence type="ECO:0000256" key="1">
    <source>
        <dbReference type="ARBA" id="ARBA00022679"/>
    </source>
</evidence>
<dbReference type="Proteomes" id="UP000229600">
    <property type="component" value="Unassembled WGS sequence"/>
</dbReference>
<keyword evidence="1" id="KW-0808">Transferase</keyword>
<gene>
    <name evidence="5" type="ORF">COV59_03010</name>
</gene>
<reference evidence="5 6" key="1">
    <citation type="submission" date="2017-09" db="EMBL/GenBank/DDBJ databases">
        <title>Depth-based differentiation of microbial function through sediment-hosted aquifers and enrichment of novel symbionts in the deep terrestrial subsurface.</title>
        <authorList>
            <person name="Probst A.J."/>
            <person name="Ladd B."/>
            <person name="Jarett J.K."/>
            <person name="Geller-Mcgrath D.E."/>
            <person name="Sieber C.M."/>
            <person name="Emerson J.B."/>
            <person name="Anantharaman K."/>
            <person name="Thomas B.C."/>
            <person name="Malmstrom R."/>
            <person name="Stieglmeier M."/>
            <person name="Klingl A."/>
            <person name="Woyke T."/>
            <person name="Ryan C.M."/>
            <person name="Banfield J.F."/>
        </authorList>
    </citation>
    <scope>NUCLEOTIDE SEQUENCE [LARGE SCALE GENOMIC DNA]</scope>
    <source>
        <strain evidence="5">CG11_big_fil_rev_8_21_14_0_20_39_34</strain>
    </source>
</reference>
<comment type="caution">
    <text evidence="5">The sequence shown here is derived from an EMBL/GenBank/DDBJ whole genome shotgun (WGS) entry which is preliminary data.</text>
</comment>
<dbReference type="Gene3D" id="3.40.50.620">
    <property type="entry name" value="HUPs"/>
    <property type="match status" value="1"/>
</dbReference>
<dbReference type="InterPro" id="IPR020084">
    <property type="entry name" value="NUDIX_hydrolase_CS"/>
</dbReference>
<dbReference type="SUPFAM" id="SSF55811">
    <property type="entry name" value="Nudix"/>
    <property type="match status" value="1"/>
</dbReference>
<keyword evidence="2" id="KW-0548">Nucleotidyltransferase</keyword>
<name>A0A2H0N5H2_9BACT</name>
<dbReference type="EMBL" id="PCWN01000007">
    <property type="protein sequence ID" value="PIR04128.1"/>
    <property type="molecule type" value="Genomic_DNA"/>
</dbReference>
<dbReference type="PANTHER" id="PTHR43793:SF1">
    <property type="entry name" value="FAD SYNTHASE"/>
    <property type="match status" value="1"/>
</dbReference>
<protein>
    <recommendedName>
        <fullName evidence="4">Nudix hydrolase domain-containing protein</fullName>
    </recommendedName>
</protein>
<evidence type="ECO:0000313" key="5">
    <source>
        <dbReference type="EMBL" id="PIR04128.1"/>
    </source>
</evidence>
<evidence type="ECO:0000256" key="3">
    <source>
        <dbReference type="ARBA" id="ARBA00022801"/>
    </source>
</evidence>
<sequence length="285" mass="33089">MRVMVFGTFDGIHAGHVFLLQQARELADELVVVVGRDARVTDLKKRPPMHTEDERLMLIQSLSLVDTAILGDRDDVYTVVREYSPEYILLGYDQTFFTEELEKKIKEFQLNTKVVRAKRYKEGQHKSSKMHPSEEQKPAFRQMIVPIALVIKNGELLMTLRNDPENPRFHKKWELPGGKLQLGENLADCVIRETQEEVDYIVEIVTPLSRVNIMEEKEKNYQVCLIPHVVKIIGGEGNHSDREVIEKRFFPLDEVLQKDDLIPENLAMFQTVFQELKQVIEKYGL</sequence>
<evidence type="ECO:0000256" key="2">
    <source>
        <dbReference type="ARBA" id="ARBA00022695"/>
    </source>
</evidence>
<feature type="domain" description="Nudix hydrolase" evidence="4">
    <location>
        <begin position="140"/>
        <end position="274"/>
    </location>
</feature>
<dbReference type="InterPro" id="IPR000086">
    <property type="entry name" value="NUDIX_hydrolase_dom"/>
</dbReference>
<evidence type="ECO:0000259" key="4">
    <source>
        <dbReference type="PROSITE" id="PS51462"/>
    </source>
</evidence>
<dbReference type="GO" id="GO:0016779">
    <property type="term" value="F:nucleotidyltransferase activity"/>
    <property type="evidence" value="ECO:0007669"/>
    <property type="project" value="UniProtKB-KW"/>
</dbReference>
<accession>A0A2H0N5H2</accession>
<dbReference type="InterPro" id="IPR015797">
    <property type="entry name" value="NUDIX_hydrolase-like_dom_sf"/>
</dbReference>
<dbReference type="PROSITE" id="PS51462">
    <property type="entry name" value="NUDIX"/>
    <property type="match status" value="1"/>
</dbReference>
<dbReference type="Pfam" id="PF01467">
    <property type="entry name" value="CTP_transf_like"/>
    <property type="match status" value="1"/>
</dbReference>
<dbReference type="InterPro" id="IPR014729">
    <property type="entry name" value="Rossmann-like_a/b/a_fold"/>
</dbReference>
<organism evidence="5 6">
    <name type="scientific">Candidatus Magasanikbacteria bacterium CG11_big_fil_rev_8_21_14_0_20_39_34</name>
    <dbReference type="NCBI Taxonomy" id="1974653"/>
    <lineage>
        <taxon>Bacteria</taxon>
        <taxon>Candidatus Magasanikiibacteriota</taxon>
    </lineage>
</organism>
<dbReference type="Gene3D" id="3.90.79.10">
    <property type="entry name" value="Nucleoside Triphosphate Pyrophosphohydrolase"/>
    <property type="match status" value="1"/>
</dbReference>
<dbReference type="PANTHER" id="PTHR43793">
    <property type="entry name" value="FAD SYNTHASE"/>
    <property type="match status" value="1"/>
</dbReference>
<dbReference type="InterPro" id="IPR050385">
    <property type="entry name" value="Archaeal_FAD_synthase"/>
</dbReference>
<dbReference type="GO" id="GO:0016787">
    <property type="term" value="F:hydrolase activity"/>
    <property type="evidence" value="ECO:0007669"/>
    <property type="project" value="UniProtKB-KW"/>
</dbReference>
<dbReference type="InterPro" id="IPR004821">
    <property type="entry name" value="Cyt_trans-like"/>
</dbReference>